<name>A0ABY1QS09_9BURK</name>
<protein>
    <submittedName>
        <fullName evidence="1">Lysine-N-methylase</fullName>
    </submittedName>
</protein>
<comment type="caution">
    <text evidence="1">The sequence shown here is derived from an EMBL/GenBank/DDBJ whole genome shotgun (WGS) entry which is preliminary data.</text>
</comment>
<dbReference type="Proteomes" id="UP001158049">
    <property type="component" value="Unassembled WGS sequence"/>
</dbReference>
<dbReference type="NCBIfam" id="NF038110">
    <property type="entry name" value="Lys_methyl_FliB"/>
    <property type="match status" value="1"/>
</dbReference>
<dbReference type="EMBL" id="FXUL01000026">
    <property type="protein sequence ID" value="SMP77284.1"/>
    <property type="molecule type" value="Genomic_DNA"/>
</dbReference>
<evidence type="ECO:0000313" key="1">
    <source>
        <dbReference type="EMBL" id="SMP77284.1"/>
    </source>
</evidence>
<gene>
    <name evidence="1" type="ORF">SAMN06295970_12643</name>
</gene>
<evidence type="ECO:0000313" key="2">
    <source>
        <dbReference type="Proteomes" id="UP001158049"/>
    </source>
</evidence>
<proteinExistence type="predicted"/>
<reference evidence="1 2" key="1">
    <citation type="submission" date="2017-05" db="EMBL/GenBank/DDBJ databases">
        <authorList>
            <person name="Varghese N."/>
            <person name="Submissions S."/>
        </authorList>
    </citation>
    <scope>NUCLEOTIDE SEQUENCE [LARGE SCALE GENOMIC DNA]</scope>
    <source>
        <strain evidence="1 2">DSM 26001</strain>
    </source>
</reference>
<keyword evidence="2" id="KW-1185">Reference proteome</keyword>
<accession>A0ABY1QS09</accession>
<sequence>MNVLHLTRKLPALVPQYVSRFNCVGSACPDTCCAGWRVTVDKKTFNAYRQTRNPAVSTLLAKNVTRIRSQGSDGNYARFELEPGTHNCPMLQDSLCSVQKNMNESYLSNTCFTFPRSSRTFAGNHEQALTLSCPEAARQALLHADAFDFVEAEITVRPDMVSDMKSKNGLSVDAMNEIRIFCLQLMRTAGMELWQKLAILGTFCESLTTTLAAEGQGGVAALLNGFVEMIENGMAIDALAGMQPNHELQGRVFASLWQLKKAGGTSDSQRQVFSAIAAGFGADRVDEAIAIEQMVERYSSGIALLPEALQAAPHLLENYILNEMFRDLFPFFGTTPYDAYLQLVSRFGLLRMVLAAQCNTDGALPDADAMVRTVQVYCRCFQHDANFAANVNKALRNSGWARLEKVYGFLRT</sequence>
<organism evidence="1 2">
    <name type="scientific">Noviherbaspirillum suwonense</name>
    <dbReference type="NCBI Taxonomy" id="1224511"/>
    <lineage>
        <taxon>Bacteria</taxon>
        <taxon>Pseudomonadati</taxon>
        <taxon>Pseudomonadota</taxon>
        <taxon>Betaproteobacteria</taxon>
        <taxon>Burkholderiales</taxon>
        <taxon>Oxalobacteraceae</taxon>
        <taxon>Noviherbaspirillum</taxon>
    </lineage>
</organism>
<dbReference type="RefSeq" id="WP_283444909.1">
    <property type="nucleotide sequence ID" value="NZ_FXUL01000026.1"/>
</dbReference>